<keyword evidence="8" id="KW-0732">Signal</keyword>
<keyword evidence="5 7" id="KW-0862">Zinc</keyword>
<dbReference type="InterPro" id="IPR002933">
    <property type="entry name" value="Peptidase_M20"/>
</dbReference>
<dbReference type="SUPFAM" id="SSF55031">
    <property type="entry name" value="Bacterial exopeptidase dimerisation domain"/>
    <property type="match status" value="1"/>
</dbReference>
<evidence type="ECO:0000256" key="4">
    <source>
        <dbReference type="ARBA" id="ARBA00022801"/>
    </source>
</evidence>
<dbReference type="PANTHER" id="PTHR45962">
    <property type="entry name" value="N-FATTY-ACYL-AMINO ACID SYNTHASE/HYDROLASE PM20D1"/>
    <property type="match status" value="1"/>
</dbReference>
<comment type="similarity">
    <text evidence="1">Belongs to the peptidase M20A family.</text>
</comment>
<keyword evidence="11" id="KW-1185">Reference proteome</keyword>
<dbReference type="GO" id="GO:0000328">
    <property type="term" value="C:fungal-type vacuole lumen"/>
    <property type="evidence" value="ECO:0007669"/>
    <property type="project" value="TreeGrafter"/>
</dbReference>
<feature type="binding site" evidence="7">
    <location>
        <position position="173"/>
    </location>
    <ligand>
        <name>Zn(2+)</name>
        <dbReference type="ChEBI" id="CHEBI:29105"/>
        <label>2</label>
    </ligand>
</feature>
<feature type="chain" id="PRO_5002544084" evidence="8">
    <location>
        <begin position="19"/>
        <end position="558"/>
    </location>
</feature>
<dbReference type="GO" id="GO:0051603">
    <property type="term" value="P:proteolysis involved in protein catabolic process"/>
    <property type="evidence" value="ECO:0007669"/>
    <property type="project" value="TreeGrafter"/>
</dbReference>
<evidence type="ECO:0000256" key="6">
    <source>
        <dbReference type="PIRSR" id="PIRSR037217-1"/>
    </source>
</evidence>
<dbReference type="InterPro" id="IPR047177">
    <property type="entry name" value="Pept_M20A"/>
</dbReference>
<feature type="domain" description="Peptidase M20 dimerisation" evidence="9">
    <location>
        <begin position="257"/>
        <end position="409"/>
    </location>
</feature>
<evidence type="ECO:0000256" key="8">
    <source>
        <dbReference type="SAM" id="SignalP"/>
    </source>
</evidence>
<proteinExistence type="inferred from homology"/>
<dbReference type="Pfam" id="PF01546">
    <property type="entry name" value="Peptidase_M20"/>
    <property type="match status" value="1"/>
</dbReference>
<gene>
    <name evidence="10" type="ORF">UCDDA912_g08234</name>
</gene>
<dbReference type="GO" id="GO:0004181">
    <property type="term" value="F:metallocarboxypeptidase activity"/>
    <property type="evidence" value="ECO:0007669"/>
    <property type="project" value="InterPro"/>
</dbReference>
<dbReference type="InterPro" id="IPR017141">
    <property type="entry name" value="Pept_M20_carboxypep"/>
</dbReference>
<feature type="active site" description="Proton acceptor" evidence="6">
    <location>
        <position position="207"/>
    </location>
</feature>
<dbReference type="InterPro" id="IPR011650">
    <property type="entry name" value="Peptidase_M20_dimer"/>
</dbReference>
<reference evidence="10 11" key="2">
    <citation type="submission" date="2015-05" db="EMBL/GenBank/DDBJ databases">
        <authorList>
            <person name="Morales-Cruz A."/>
            <person name="Amrine K.C."/>
            <person name="Cantu D."/>
        </authorList>
    </citation>
    <scope>NUCLEOTIDE SEQUENCE [LARGE SCALE GENOMIC DNA]</scope>
    <source>
        <strain evidence="10">DA912</strain>
    </source>
</reference>
<organism evidence="10 11">
    <name type="scientific">Diaporthe ampelina</name>
    <dbReference type="NCBI Taxonomy" id="1214573"/>
    <lineage>
        <taxon>Eukaryota</taxon>
        <taxon>Fungi</taxon>
        <taxon>Dikarya</taxon>
        <taxon>Ascomycota</taxon>
        <taxon>Pezizomycotina</taxon>
        <taxon>Sordariomycetes</taxon>
        <taxon>Sordariomycetidae</taxon>
        <taxon>Diaporthales</taxon>
        <taxon>Diaporthaceae</taxon>
        <taxon>Diaporthe</taxon>
    </lineage>
</organism>
<feature type="binding site" evidence="7">
    <location>
        <position position="236"/>
    </location>
    <ligand>
        <name>Zn(2+)</name>
        <dbReference type="ChEBI" id="CHEBI:29105"/>
        <label>2</label>
    </ligand>
</feature>
<protein>
    <submittedName>
        <fullName evidence="10">Putative carboxypeptidase s</fullName>
    </submittedName>
</protein>
<dbReference type="CDD" id="cd05674">
    <property type="entry name" value="M20_yscS"/>
    <property type="match status" value="1"/>
</dbReference>
<evidence type="ECO:0000256" key="5">
    <source>
        <dbReference type="ARBA" id="ARBA00022833"/>
    </source>
</evidence>
<evidence type="ECO:0000256" key="1">
    <source>
        <dbReference type="ARBA" id="ARBA00006247"/>
    </source>
</evidence>
<sequence length="558" mass="62004">MKVFQIAALALPLWTAVAHELSNYEWRHKCPQLRPIVPKIRKEIPGLDEYLSSEEFLQISVARLSGAVKIDTTSQTWWQDLPGKDPVWEPMSHFRNYLEKTFPLIHRHLDLERVNTHGLVYTWKGSKPSLKPYLFLAHQDVVPAPAETFSEWTHPPFSGFFDGKYVWGRGAIDCKTTLIASMSAVESLLSFGYAPQRTLVLAFGFDEEISGLQGAKRIAEHLAERYGNDGIALLVDEGPGIFHHKKFSTTYAVPGLSEKGIFNANISVHMESGHSSLSAGYNSITVMAALVGKINDNQLRGQIQAHDPFLQAVFCLGQHVPGLPKLWTNAIESVDKKEALINTLLPTVMHMMPALKPLADNTQALTMIQGGDKINVIPERTTLSINHRLHLGTSVEQMMAHLEQIVKDYVANISAAEGGPKLTLRGWSEEETVNSIKLTALPGTLEASPVTSFSVNGTVNGTTPYSVLQGTIRSVYDEGNLTLVAPISMPANTDSRHYWDLTQHIFRFNPGHDMTDATDNQIESNAHKINERANIVGHVNGVRWYSMFIRNMDEAKLA</sequence>
<dbReference type="InterPro" id="IPR036264">
    <property type="entry name" value="Bact_exopeptidase_dim_dom"/>
</dbReference>
<dbReference type="Pfam" id="PF07687">
    <property type="entry name" value="M20_dimer"/>
    <property type="match status" value="1"/>
</dbReference>
<dbReference type="STRING" id="1214573.A0A0G2FCA1"/>
<dbReference type="FunFam" id="3.40.630.10:FF:000027">
    <property type="entry name" value="N-fatty-acyl-amino acid synthase/hydrolase PM20D1"/>
    <property type="match status" value="1"/>
</dbReference>
<dbReference type="GO" id="GO:0046872">
    <property type="term" value="F:metal ion binding"/>
    <property type="evidence" value="ECO:0007669"/>
    <property type="project" value="UniProtKB-KW"/>
</dbReference>
<feature type="binding site" evidence="7">
    <location>
        <position position="138"/>
    </location>
    <ligand>
        <name>Zn(2+)</name>
        <dbReference type="ChEBI" id="CHEBI:29105"/>
        <label>2</label>
    </ligand>
</feature>
<evidence type="ECO:0000256" key="3">
    <source>
        <dbReference type="ARBA" id="ARBA00022723"/>
    </source>
</evidence>
<accession>A0A0G2FCA1</accession>
<dbReference type="Gene3D" id="1.10.150.900">
    <property type="match status" value="1"/>
</dbReference>
<dbReference type="Gene3D" id="3.40.630.10">
    <property type="entry name" value="Zn peptidases"/>
    <property type="match status" value="1"/>
</dbReference>
<dbReference type="PIRSF" id="PIRSF037217">
    <property type="entry name" value="Carboxypeptidase_S"/>
    <property type="match status" value="1"/>
</dbReference>
<keyword evidence="10" id="KW-0121">Carboxypeptidase</keyword>
<dbReference type="EMBL" id="LCUC01000356">
    <property type="protein sequence ID" value="KKY31809.1"/>
    <property type="molecule type" value="Genomic_DNA"/>
</dbReference>
<evidence type="ECO:0000256" key="2">
    <source>
        <dbReference type="ARBA" id="ARBA00022670"/>
    </source>
</evidence>
<dbReference type="PANTHER" id="PTHR45962:SF1">
    <property type="entry name" value="N-FATTY-ACYL-AMINO ACID SYNTHASE_HYDROLASE PM20D1"/>
    <property type="match status" value="1"/>
</dbReference>
<keyword evidence="3 7" id="KW-0479">Metal-binding</keyword>
<evidence type="ECO:0000313" key="10">
    <source>
        <dbReference type="EMBL" id="KKY31809.1"/>
    </source>
</evidence>
<feature type="binding site" evidence="7">
    <location>
        <position position="527"/>
    </location>
    <ligand>
        <name>Zn(2+)</name>
        <dbReference type="ChEBI" id="CHEBI:29105"/>
        <label>1</label>
    </ligand>
</feature>
<feature type="binding site" evidence="7">
    <location>
        <position position="208"/>
    </location>
    <ligand>
        <name>Zn(2+)</name>
        <dbReference type="ChEBI" id="CHEBI:29105"/>
        <label>1</label>
    </ligand>
</feature>
<feature type="signal peptide" evidence="8">
    <location>
        <begin position="1"/>
        <end position="18"/>
    </location>
</feature>
<comment type="caution">
    <text evidence="10">The sequence shown here is derived from an EMBL/GenBank/DDBJ whole genome shotgun (WGS) entry which is preliminary data.</text>
</comment>
<evidence type="ECO:0000313" key="11">
    <source>
        <dbReference type="Proteomes" id="UP000034680"/>
    </source>
</evidence>
<name>A0A0G2FCA1_9PEZI</name>
<reference evidence="10 11" key="1">
    <citation type="submission" date="2015-05" db="EMBL/GenBank/DDBJ databases">
        <title>Distinctive expansion of gene families associated with plant cell wall degradation and secondary metabolism in the genomes of grapevine trunk pathogens.</title>
        <authorList>
            <person name="Lawrence D.P."/>
            <person name="Travadon R."/>
            <person name="Rolshausen P.E."/>
            <person name="Baumgartner K."/>
        </authorList>
    </citation>
    <scope>NUCLEOTIDE SEQUENCE [LARGE SCALE GENOMIC DNA]</scope>
    <source>
        <strain evidence="10">DA912</strain>
    </source>
</reference>
<keyword evidence="4" id="KW-0378">Hydrolase</keyword>
<dbReference type="Proteomes" id="UP000034680">
    <property type="component" value="Unassembled WGS sequence"/>
</dbReference>
<dbReference type="Gene3D" id="3.30.70.360">
    <property type="match status" value="1"/>
</dbReference>
<feature type="binding site" evidence="7">
    <location>
        <position position="173"/>
    </location>
    <ligand>
        <name>Zn(2+)</name>
        <dbReference type="ChEBI" id="CHEBI:29105"/>
        <label>1</label>
    </ligand>
</feature>
<evidence type="ECO:0000259" key="9">
    <source>
        <dbReference type="Pfam" id="PF07687"/>
    </source>
</evidence>
<keyword evidence="2" id="KW-0645">Protease</keyword>
<evidence type="ECO:0000256" key="7">
    <source>
        <dbReference type="PIRSR" id="PIRSR037217-2"/>
    </source>
</evidence>
<dbReference type="OrthoDB" id="3064516at2759"/>
<dbReference type="SUPFAM" id="SSF53187">
    <property type="entry name" value="Zn-dependent exopeptidases"/>
    <property type="match status" value="1"/>
</dbReference>
<feature type="active site" evidence="6">
    <location>
        <position position="140"/>
    </location>
</feature>
<dbReference type="AlphaFoldDB" id="A0A0G2FCA1"/>